<dbReference type="InterPro" id="IPR052222">
    <property type="entry name" value="DESIGUAL"/>
</dbReference>
<feature type="transmembrane region" description="Helical" evidence="7">
    <location>
        <begin position="52"/>
        <end position="73"/>
    </location>
</feature>
<evidence type="ECO:0000256" key="6">
    <source>
        <dbReference type="ARBA" id="ARBA00029467"/>
    </source>
</evidence>
<organism evidence="8 9">
    <name type="scientific">Musa troglodytarum</name>
    <name type="common">fe'i banana</name>
    <dbReference type="NCBI Taxonomy" id="320322"/>
    <lineage>
        <taxon>Eukaryota</taxon>
        <taxon>Viridiplantae</taxon>
        <taxon>Streptophyta</taxon>
        <taxon>Embryophyta</taxon>
        <taxon>Tracheophyta</taxon>
        <taxon>Spermatophyta</taxon>
        <taxon>Magnoliopsida</taxon>
        <taxon>Liliopsida</taxon>
        <taxon>Zingiberales</taxon>
        <taxon>Musaceae</taxon>
        <taxon>Musa</taxon>
    </lineage>
</organism>
<proteinExistence type="inferred from homology"/>
<feature type="transmembrane region" description="Helical" evidence="7">
    <location>
        <begin position="221"/>
        <end position="240"/>
    </location>
</feature>
<evidence type="ECO:0000313" key="9">
    <source>
        <dbReference type="Proteomes" id="UP001055439"/>
    </source>
</evidence>
<reference evidence="8" key="1">
    <citation type="submission" date="2022-05" db="EMBL/GenBank/DDBJ databases">
        <title>The Musa troglodytarum L. genome provides insights into the mechanism of non-climacteric behaviour and enrichment of carotenoids.</title>
        <authorList>
            <person name="Wang J."/>
        </authorList>
    </citation>
    <scope>NUCLEOTIDE SEQUENCE</scope>
    <source>
        <tissue evidence="8">Leaf</tissue>
    </source>
</reference>
<dbReference type="Proteomes" id="UP001055439">
    <property type="component" value="Chromosome 8"/>
</dbReference>
<feature type="transmembrane region" description="Helical" evidence="7">
    <location>
        <begin position="179"/>
        <end position="201"/>
    </location>
</feature>
<comment type="similarity">
    <text evidence="6">Belongs to the DESIGUAL family.</text>
</comment>
<keyword evidence="5 7" id="KW-0472">Membrane</keyword>
<protein>
    <submittedName>
        <fullName evidence="8">Uncharacterized protein</fullName>
    </submittedName>
</protein>
<keyword evidence="4 7" id="KW-1133">Transmembrane helix</keyword>
<evidence type="ECO:0000256" key="7">
    <source>
        <dbReference type="SAM" id="Phobius"/>
    </source>
</evidence>
<accession>A0A9E7L2M3</accession>
<feature type="transmembrane region" description="Helical" evidence="7">
    <location>
        <begin position="6"/>
        <end position="26"/>
    </location>
</feature>
<evidence type="ECO:0000256" key="5">
    <source>
        <dbReference type="ARBA" id="ARBA00023136"/>
    </source>
</evidence>
<keyword evidence="3" id="KW-0732">Signal</keyword>
<dbReference type="PANTHER" id="PTHR31769">
    <property type="entry name" value="OS07G0462200 PROTEIN-RELATED"/>
    <property type="match status" value="1"/>
</dbReference>
<evidence type="ECO:0000313" key="8">
    <source>
        <dbReference type="EMBL" id="URE38301.1"/>
    </source>
</evidence>
<name>A0A9E7L2M3_9LILI</name>
<dbReference type="AlphaFoldDB" id="A0A9E7L2M3"/>
<dbReference type="GO" id="GO:0012505">
    <property type="term" value="C:endomembrane system"/>
    <property type="evidence" value="ECO:0007669"/>
    <property type="project" value="UniProtKB-SubCell"/>
</dbReference>
<dbReference type="OrthoDB" id="1667348at2759"/>
<evidence type="ECO:0000256" key="4">
    <source>
        <dbReference type="ARBA" id="ARBA00022989"/>
    </source>
</evidence>
<dbReference type="InterPro" id="IPR009606">
    <property type="entry name" value="DEAL/Modifying_wall_lignin1/2"/>
</dbReference>
<keyword evidence="9" id="KW-1185">Reference proteome</keyword>
<sequence>MWSRCQAIIICLLIIAMDVVAGILGIQAEDAQSKGKHVRIIFVECKKPVHKAYLLGLAATALLVLAHALAHVRPFLYLIFEVSSLPPMARMEGAIICLLIVVMDVVAGALGMKAEEAQSKGKHLRLFFLECKEHVHQAYKLGLAATALLALSHVIANVLGGCPCVCSGDGVRRSSPNKLMAAATLLLSWIAVIVGLTMLIIGAISNSESRPTCGLSHPRFLFIGGIICFVHALFCIVYYVSAIASWKEGKAHRDTTSRESHA</sequence>
<evidence type="ECO:0000256" key="3">
    <source>
        <dbReference type="ARBA" id="ARBA00022729"/>
    </source>
</evidence>
<evidence type="ECO:0000256" key="1">
    <source>
        <dbReference type="ARBA" id="ARBA00004127"/>
    </source>
</evidence>
<comment type="subcellular location">
    <subcellularLocation>
        <location evidence="1">Endomembrane system</location>
        <topology evidence="1">Multi-pass membrane protein</topology>
    </subcellularLocation>
</comment>
<feature type="transmembrane region" description="Helical" evidence="7">
    <location>
        <begin position="93"/>
        <end position="112"/>
    </location>
</feature>
<evidence type="ECO:0000256" key="2">
    <source>
        <dbReference type="ARBA" id="ARBA00022692"/>
    </source>
</evidence>
<keyword evidence="2 7" id="KW-0812">Transmembrane</keyword>
<dbReference type="EMBL" id="CP097510">
    <property type="protein sequence ID" value="URE38301.1"/>
    <property type="molecule type" value="Genomic_DNA"/>
</dbReference>
<gene>
    <name evidence="8" type="ORF">MUK42_25303</name>
</gene>
<dbReference type="Pfam" id="PF06749">
    <property type="entry name" value="DUF1218"/>
    <property type="match status" value="1"/>
</dbReference>